<feature type="compositionally biased region" description="Acidic residues" evidence="1">
    <location>
        <begin position="522"/>
        <end position="537"/>
    </location>
</feature>
<feature type="region of interest" description="Disordered" evidence="1">
    <location>
        <begin position="574"/>
        <end position="686"/>
    </location>
</feature>
<keyword evidence="5" id="KW-1185">Reference proteome</keyword>
<feature type="region of interest" description="Disordered" evidence="1">
    <location>
        <begin position="37"/>
        <end position="285"/>
    </location>
</feature>
<feature type="region of interest" description="Disordered" evidence="1">
    <location>
        <begin position="515"/>
        <end position="554"/>
    </location>
</feature>
<organism evidence="4 5">
    <name type="scientific">Culex pipiens pipiens</name>
    <name type="common">Northern house mosquito</name>
    <dbReference type="NCBI Taxonomy" id="38569"/>
    <lineage>
        <taxon>Eukaryota</taxon>
        <taxon>Metazoa</taxon>
        <taxon>Ecdysozoa</taxon>
        <taxon>Arthropoda</taxon>
        <taxon>Hexapoda</taxon>
        <taxon>Insecta</taxon>
        <taxon>Pterygota</taxon>
        <taxon>Neoptera</taxon>
        <taxon>Endopterygota</taxon>
        <taxon>Diptera</taxon>
        <taxon>Nematocera</taxon>
        <taxon>Culicoidea</taxon>
        <taxon>Culicidae</taxon>
        <taxon>Culicinae</taxon>
        <taxon>Culicini</taxon>
        <taxon>Culex</taxon>
        <taxon>Culex</taxon>
    </lineage>
</organism>
<evidence type="ECO:0000313" key="5">
    <source>
        <dbReference type="Proteomes" id="UP001562425"/>
    </source>
</evidence>
<reference evidence="4 5" key="1">
    <citation type="submission" date="2024-05" db="EMBL/GenBank/DDBJ databases">
        <title>Culex pipiens pipiens assembly and annotation.</title>
        <authorList>
            <person name="Alout H."/>
            <person name="Durand T."/>
        </authorList>
    </citation>
    <scope>NUCLEOTIDE SEQUENCE [LARGE SCALE GENOMIC DNA]</scope>
    <source>
        <strain evidence="4">HA-2024</strain>
        <tissue evidence="4">Whole body</tissue>
    </source>
</reference>
<name>A0ABD1DK23_CULPP</name>
<dbReference type="Proteomes" id="UP001562425">
    <property type="component" value="Unassembled WGS sequence"/>
</dbReference>
<dbReference type="Pfam" id="PF01390">
    <property type="entry name" value="SEA"/>
    <property type="match status" value="1"/>
</dbReference>
<keyword evidence="2" id="KW-1133">Transmembrane helix</keyword>
<dbReference type="PANTHER" id="PTHR16021">
    <property type="entry name" value="MANSC DOMAIN CONTAINING PROTEIN 1"/>
    <property type="match status" value="1"/>
</dbReference>
<feature type="region of interest" description="Disordered" evidence="1">
    <location>
        <begin position="415"/>
        <end position="502"/>
    </location>
</feature>
<gene>
    <name evidence="4" type="ORF">pipiens_007721</name>
</gene>
<feature type="region of interest" description="Disordered" evidence="1">
    <location>
        <begin position="320"/>
        <end position="357"/>
    </location>
</feature>
<comment type="caution">
    <text evidence="4">The sequence shown here is derived from an EMBL/GenBank/DDBJ whole genome shotgun (WGS) entry which is preliminary data.</text>
</comment>
<evidence type="ECO:0000256" key="2">
    <source>
        <dbReference type="SAM" id="Phobius"/>
    </source>
</evidence>
<dbReference type="PANTHER" id="PTHR16021:SF23">
    <property type="entry name" value="FI18411P1-RELATED"/>
    <property type="match status" value="1"/>
</dbReference>
<feature type="compositionally biased region" description="Low complexity" evidence="1">
    <location>
        <begin position="1236"/>
        <end position="1256"/>
    </location>
</feature>
<accession>A0ABD1DK23</accession>
<dbReference type="EMBL" id="JBEHCU010005362">
    <property type="protein sequence ID" value="KAL1400089.1"/>
    <property type="molecule type" value="Genomic_DNA"/>
</dbReference>
<feature type="region of interest" description="Disordered" evidence="1">
    <location>
        <begin position="1138"/>
        <end position="1157"/>
    </location>
</feature>
<evidence type="ECO:0000256" key="1">
    <source>
        <dbReference type="SAM" id="MobiDB-lite"/>
    </source>
</evidence>
<dbReference type="Gene3D" id="3.30.70.960">
    <property type="entry name" value="SEA domain"/>
    <property type="match status" value="1"/>
</dbReference>
<feature type="compositionally biased region" description="Polar residues" evidence="1">
    <location>
        <begin position="121"/>
        <end position="143"/>
    </location>
</feature>
<feature type="transmembrane region" description="Helical" evidence="2">
    <location>
        <begin position="1445"/>
        <end position="1469"/>
    </location>
</feature>
<feature type="compositionally biased region" description="Polar residues" evidence="1">
    <location>
        <begin position="418"/>
        <end position="431"/>
    </location>
</feature>
<proteinExistence type="predicted"/>
<feature type="compositionally biased region" description="Acidic residues" evidence="1">
    <location>
        <begin position="1376"/>
        <end position="1386"/>
    </location>
</feature>
<feature type="compositionally biased region" description="Low complexity" evidence="1">
    <location>
        <begin position="344"/>
        <end position="357"/>
    </location>
</feature>
<feature type="compositionally biased region" description="Polar residues" evidence="1">
    <location>
        <begin position="1202"/>
        <end position="1215"/>
    </location>
</feature>
<feature type="region of interest" description="Disordered" evidence="1">
    <location>
        <begin position="1236"/>
        <end position="1265"/>
    </location>
</feature>
<dbReference type="InterPro" id="IPR052660">
    <property type="entry name" value="Erythrocyte_Invasion_ImmMod"/>
</dbReference>
<feature type="compositionally biased region" description="Basic and acidic residues" evidence="1">
    <location>
        <begin position="144"/>
        <end position="158"/>
    </location>
</feature>
<feature type="compositionally biased region" description="Low complexity" evidence="1">
    <location>
        <begin position="96"/>
        <end position="120"/>
    </location>
</feature>
<feature type="compositionally biased region" description="Low complexity" evidence="1">
    <location>
        <begin position="488"/>
        <end position="497"/>
    </location>
</feature>
<feature type="compositionally biased region" description="Polar residues" evidence="1">
    <location>
        <begin position="270"/>
        <end position="285"/>
    </location>
</feature>
<feature type="compositionally biased region" description="Polar residues" evidence="1">
    <location>
        <begin position="920"/>
        <end position="939"/>
    </location>
</feature>
<feature type="domain" description="SEA" evidence="3">
    <location>
        <begin position="1267"/>
        <end position="1377"/>
    </location>
</feature>
<feature type="compositionally biased region" description="Basic and acidic residues" evidence="1">
    <location>
        <begin position="712"/>
        <end position="728"/>
    </location>
</feature>
<feature type="compositionally biased region" description="Basic and acidic residues" evidence="1">
    <location>
        <begin position="940"/>
        <end position="951"/>
    </location>
</feature>
<feature type="region of interest" description="Disordered" evidence="1">
    <location>
        <begin position="1363"/>
        <end position="1395"/>
    </location>
</feature>
<feature type="compositionally biased region" description="Low complexity" evidence="1">
    <location>
        <begin position="447"/>
        <end position="458"/>
    </location>
</feature>
<feature type="compositionally biased region" description="Low complexity" evidence="1">
    <location>
        <begin position="320"/>
        <end position="333"/>
    </location>
</feature>
<keyword evidence="2" id="KW-0472">Membrane</keyword>
<dbReference type="SUPFAM" id="SSF82671">
    <property type="entry name" value="SEA domain"/>
    <property type="match status" value="1"/>
</dbReference>
<evidence type="ECO:0000259" key="3">
    <source>
        <dbReference type="PROSITE" id="PS50024"/>
    </source>
</evidence>
<feature type="region of interest" description="Disordered" evidence="1">
    <location>
        <begin position="698"/>
        <end position="766"/>
    </location>
</feature>
<sequence length="1635" mass="177524">MLGKGHSFVTISNCPTAYLTTTNVTIAYTLRPTPRSPDIFEISPRPFSVTPQPQNSGFQYSRGSSLRTSDFFSNGLSPPSIPSRNFAGGVVGSGTSGSSSGLGSPISSGSGISSSGSSHSYRQTQRKSPFSSGAIGTSLTDSDALQRPETGGRDRDRQLSYISNRARPFGNDDSSSSSSSAPAGANPPSRGFPGSTSSSSSSAASHQRQSGARLPPSNARNNGFRSKSEDLGGSSGSSSGHHQQNETNNGSSSSGSSSRFTKPTPRANRYRSTTTAEPVTAKSTTVESVVLRNRFAGRTPSPNPFRPAFEAKKVAPVSSNAAAPAPSSSSSASRGTFVNKSKKATTTSTSTTTAKAPPASLSRFIIPARPIIPSINITHNGSAKSAEVIYDYDDYVEDPKDPANNEFVDEPQEIKDFQQPQTTTSQKTNSIKSGGSSEKEEKPLVVSTTSSAPTSTTAKEYENEERGGSLNNINENEYYDVVKESDGQQQEQEQQQQVGETIEDHTVILTDNFYLPNSGSEEVLDDEIEEGEEEDYTEEPKKEVPSSVAPAQEDLKEQLSDSAYDDEYIYDEDEPAVSTTVRPEVKPAVAPAVEDPKEDIDTLIYSEEEEEKPVEDPKVDEEAAPAPSEEVIAETTRAAPIETTSSSTPTTTTTEAAPTQETSTTTERTLNSSVDAEPTSNATTESWVVVASVQTSRSVSGARFLPFPQVEQDEKKQSLSELDSKGSNENDEVDITTVSSHDIEKTTIAPQEPVISVTDDSETPTTEKSVIALSQSTESIIDKLDRVQSELSSGIFKDLPVLKEMIADDKIPTSSSLPPVVIRKFQPNGRATTTKKPRVFPTTAKPTAAPAADLTKKIVFDEVISDEIASLLPPDFKQKNAYKIKKFGVSSTTHVPIASDRDVLNEEPLRPDLGNRFRPANNSRSYKSSVPIQELSSQLPKDRNRTEEEVKTTNNLKELISKIKGNEKPNGTLDVLKKVPKVDISSFLPPGYKPAAEVTTKAPASKFIEDDISKLLPPGYRGAFKPSLKKTTTTTAAPSEDEDLVSKLLPPGYKPPKNEPKVVFSEDISKFLPPGYKPPKEEASTKAPVVFSEDISKFLPPGYKPPAEEVKPEPVVIDPTSLLSKIKFKEVAVPLPPGFNESKPESKPESAGTAGNAGFKVVFPSRPGVKKPGQGRVTTAKPLHAEGPAQPEITIRRGPPTRATTEFTGWPTPSTTPLSIEKLLEQQKQQELLEKLLASSSTSTTTTTTTTTSTTTPRPTEPGLCHSECDLAGTIRIVDGVNWVPELLDHNTAEWKQLAKDVEAQLNEVYSKAQNLSKWYKKVRIDSFSKGSVLVDYFVELTDLTRDVNTLEIKKLFHEALTPAPVPTTTTPEPSTDLDEDGEDGEDRQSKQVKENLQTAVPRVKEVFLLGKFKVDPVSTDFTVIPKQILPTVTAEEEDLFLPQWAIAVIVIGLASLLFVILFGVTVLINRQKAAKKKAPTPLTADMLNELNKNHMGGIDNFGAEDLYNLDDAWDDHGHDVKPKQRFSNSMHGSSASNIYDSWRSQRHPNEGNYYYDDYGGLKGSHYPPSGHGGHSAHQHPVASAHRLHDAAFMMHEPPLPVMGMYPPYHHAPPPPSSHYNTNSRRYYRDYDPNF</sequence>
<dbReference type="InterPro" id="IPR036364">
    <property type="entry name" value="SEA_dom_sf"/>
</dbReference>
<protein>
    <recommendedName>
        <fullName evidence="3">SEA domain-containing protein</fullName>
    </recommendedName>
</protein>
<feature type="region of interest" description="Disordered" evidence="1">
    <location>
        <begin position="907"/>
        <end position="951"/>
    </location>
</feature>
<feature type="region of interest" description="Disordered" evidence="1">
    <location>
        <begin position="1029"/>
        <end position="1052"/>
    </location>
</feature>
<dbReference type="PROSITE" id="PS50024">
    <property type="entry name" value="SEA"/>
    <property type="match status" value="1"/>
</dbReference>
<dbReference type="InterPro" id="IPR000082">
    <property type="entry name" value="SEA_dom"/>
</dbReference>
<feature type="compositionally biased region" description="Low complexity" evidence="1">
    <location>
        <begin position="638"/>
        <end position="669"/>
    </location>
</feature>
<keyword evidence="2" id="KW-0812">Transmembrane</keyword>
<feature type="compositionally biased region" description="Polar residues" evidence="1">
    <location>
        <begin position="49"/>
        <end position="77"/>
    </location>
</feature>
<feature type="compositionally biased region" description="Polar residues" evidence="1">
    <location>
        <begin position="670"/>
        <end position="686"/>
    </location>
</feature>
<evidence type="ECO:0000313" key="4">
    <source>
        <dbReference type="EMBL" id="KAL1400089.1"/>
    </source>
</evidence>
<feature type="region of interest" description="Disordered" evidence="1">
    <location>
        <begin position="1164"/>
        <end position="1215"/>
    </location>
</feature>
<feature type="compositionally biased region" description="Low complexity" evidence="1">
    <location>
        <begin position="171"/>
        <end position="213"/>
    </location>
</feature>